<proteinExistence type="inferred from homology"/>
<feature type="domain" description="Tubulin/FtsZ GTPase" evidence="8">
    <location>
        <begin position="13"/>
        <end position="205"/>
    </location>
</feature>
<dbReference type="Gene3D" id="3.40.50.1440">
    <property type="entry name" value="Tubulin/FtsZ, GTPase domain"/>
    <property type="match status" value="1"/>
</dbReference>
<evidence type="ECO:0000256" key="7">
    <source>
        <dbReference type="SAM" id="MobiDB-lite"/>
    </source>
</evidence>
<evidence type="ECO:0000256" key="3">
    <source>
        <dbReference type="ARBA" id="ARBA00023134"/>
    </source>
</evidence>
<evidence type="ECO:0000256" key="4">
    <source>
        <dbReference type="HAMAP-Rule" id="MF_00909"/>
    </source>
</evidence>
<dbReference type="InterPro" id="IPR020805">
    <property type="entry name" value="Cell_div_FtsZ_CS"/>
</dbReference>
<keyword evidence="4" id="KW-0963">Cytoplasm</keyword>
<dbReference type="InterPro" id="IPR024757">
    <property type="entry name" value="FtsZ_C"/>
</dbReference>
<dbReference type="NCBIfam" id="TIGR00065">
    <property type="entry name" value="ftsZ"/>
    <property type="match status" value="1"/>
</dbReference>
<keyword evidence="11" id="KW-1185">Reference proteome</keyword>
<dbReference type="InterPro" id="IPR036525">
    <property type="entry name" value="Tubulin/FtsZ_GTPase_sf"/>
</dbReference>
<name>A0ABN1DR15_9GAMM</name>
<dbReference type="GO" id="GO:0051301">
    <property type="term" value="P:cell division"/>
    <property type="evidence" value="ECO:0007669"/>
    <property type="project" value="UniProtKB-KW"/>
</dbReference>
<feature type="binding site" evidence="4">
    <location>
        <begin position="21"/>
        <end position="25"/>
    </location>
    <ligand>
        <name>GTP</name>
        <dbReference type="ChEBI" id="CHEBI:37565"/>
    </ligand>
</feature>
<dbReference type="Pfam" id="PF00091">
    <property type="entry name" value="Tubulin"/>
    <property type="match status" value="1"/>
</dbReference>
<dbReference type="Proteomes" id="UP001501169">
    <property type="component" value="Unassembled WGS sequence"/>
</dbReference>
<feature type="region of interest" description="Disordered" evidence="7">
    <location>
        <begin position="346"/>
        <end position="365"/>
    </location>
</feature>
<dbReference type="SUPFAM" id="SSF52490">
    <property type="entry name" value="Tubulin nucleotide-binding domain-like"/>
    <property type="match status" value="1"/>
</dbReference>
<dbReference type="PRINTS" id="PR00423">
    <property type="entry name" value="CELLDVISFTSZ"/>
</dbReference>
<dbReference type="SUPFAM" id="SSF55307">
    <property type="entry name" value="Tubulin C-terminal domain-like"/>
    <property type="match status" value="1"/>
</dbReference>
<keyword evidence="4 6" id="KW-0131">Cell cycle</keyword>
<dbReference type="PANTHER" id="PTHR30314">
    <property type="entry name" value="CELL DIVISION PROTEIN FTSZ-RELATED"/>
    <property type="match status" value="1"/>
</dbReference>
<dbReference type="InterPro" id="IPR037103">
    <property type="entry name" value="Tubulin/FtsZ-like_C"/>
</dbReference>
<evidence type="ECO:0000259" key="8">
    <source>
        <dbReference type="SMART" id="SM00864"/>
    </source>
</evidence>
<dbReference type="InterPro" id="IPR018316">
    <property type="entry name" value="Tubulin/FtsZ_2-layer-sand-dom"/>
</dbReference>
<feature type="binding site" evidence="4">
    <location>
        <position position="187"/>
    </location>
    <ligand>
        <name>GTP</name>
        <dbReference type="ChEBI" id="CHEBI:37565"/>
    </ligand>
</feature>
<evidence type="ECO:0000256" key="6">
    <source>
        <dbReference type="RuleBase" id="RU000631"/>
    </source>
</evidence>
<evidence type="ECO:0000256" key="2">
    <source>
        <dbReference type="ARBA" id="ARBA00022741"/>
    </source>
</evidence>
<feature type="domain" description="Tubulin/FtsZ 2-layer sandwich" evidence="9">
    <location>
        <begin position="207"/>
        <end position="325"/>
    </location>
</feature>
<dbReference type="InterPro" id="IPR008280">
    <property type="entry name" value="Tub_FtsZ_C"/>
</dbReference>
<comment type="similarity">
    <text evidence="1 4 6">Belongs to the FtsZ family.</text>
</comment>
<comment type="caution">
    <text evidence="10">The sequence shown here is derived from an EMBL/GenBank/DDBJ whole genome shotgun (WGS) entry which is preliminary data.</text>
</comment>
<feature type="binding site" evidence="4">
    <location>
        <begin position="108"/>
        <end position="110"/>
    </location>
    <ligand>
        <name>GTP</name>
        <dbReference type="ChEBI" id="CHEBI:37565"/>
    </ligand>
</feature>
<accession>A0ABN1DR15</accession>
<evidence type="ECO:0000313" key="11">
    <source>
        <dbReference type="Proteomes" id="UP001501169"/>
    </source>
</evidence>
<dbReference type="InterPro" id="IPR045061">
    <property type="entry name" value="FtsZ/CetZ"/>
</dbReference>
<organism evidence="10 11">
    <name type="scientific">Rheinheimera aquimaris</name>
    <dbReference type="NCBI Taxonomy" id="412437"/>
    <lineage>
        <taxon>Bacteria</taxon>
        <taxon>Pseudomonadati</taxon>
        <taxon>Pseudomonadota</taxon>
        <taxon>Gammaproteobacteria</taxon>
        <taxon>Chromatiales</taxon>
        <taxon>Chromatiaceae</taxon>
        <taxon>Rheinheimera</taxon>
    </lineage>
</organism>
<reference evidence="10 11" key="1">
    <citation type="journal article" date="2019" name="Int. J. Syst. Evol. Microbiol.">
        <title>The Global Catalogue of Microorganisms (GCM) 10K type strain sequencing project: providing services to taxonomists for standard genome sequencing and annotation.</title>
        <authorList>
            <consortium name="The Broad Institute Genomics Platform"/>
            <consortium name="The Broad Institute Genome Sequencing Center for Infectious Disease"/>
            <person name="Wu L."/>
            <person name="Ma J."/>
        </authorList>
    </citation>
    <scope>NUCLEOTIDE SEQUENCE [LARGE SCALE GENOMIC DNA]</scope>
    <source>
        <strain evidence="10 11">JCM 14331</strain>
    </source>
</reference>
<dbReference type="PANTHER" id="PTHR30314:SF3">
    <property type="entry name" value="MITOCHONDRIAL DIVISION PROTEIN FSZA"/>
    <property type="match status" value="1"/>
</dbReference>
<keyword evidence="2 4" id="KW-0547">Nucleotide-binding</keyword>
<evidence type="ECO:0000259" key="9">
    <source>
        <dbReference type="SMART" id="SM00865"/>
    </source>
</evidence>
<comment type="subunit">
    <text evidence="4">Homodimer. Polymerizes to form a dynamic ring structure in a strictly GTP-dependent manner. Interacts directly with several other division proteins.</text>
</comment>
<evidence type="ECO:0000313" key="10">
    <source>
        <dbReference type="EMBL" id="GAA0550040.1"/>
    </source>
</evidence>
<dbReference type="Pfam" id="PF12327">
    <property type="entry name" value="FtsZ_C"/>
    <property type="match status" value="1"/>
</dbReference>
<dbReference type="RefSeq" id="WP_134052267.1">
    <property type="nucleotide sequence ID" value="NZ_BAAAEO010000002.1"/>
</dbReference>
<evidence type="ECO:0000256" key="5">
    <source>
        <dbReference type="NCBIfam" id="TIGR00065"/>
    </source>
</evidence>
<dbReference type="EMBL" id="BAAAEO010000002">
    <property type="protein sequence ID" value="GAA0550040.1"/>
    <property type="molecule type" value="Genomic_DNA"/>
</dbReference>
<dbReference type="SMART" id="SM00865">
    <property type="entry name" value="Tubulin_C"/>
    <property type="match status" value="1"/>
</dbReference>
<keyword evidence="4 6" id="KW-0132">Cell division</keyword>
<keyword evidence="3 4" id="KW-0342">GTP-binding</keyword>
<dbReference type="CDD" id="cd02201">
    <property type="entry name" value="FtsZ_type1"/>
    <property type="match status" value="1"/>
</dbReference>
<sequence>MFELMENHSEEAVIKVIGVGGGGGNAVEYMVASNIEGVEFVAANTDAQALRNSSANITLQLGANVTKGLGAGANPEIGRRSAEEDRETIKKTIQGADMVFIAAGMGGGTGTGAAPIVAEVARELGILTVAVVTKPFPFEGKKRTAFADEGILELSKHVDSLITIPNDKLLKVLGKGTSLLDAFKAANNVLLGAVQGIAELITRPGLINVDFADVRTVMSEMGTAMMGSGRASGPDRAEEAAEQAISSPLLEDIDLSGAKGILVNITAGLDISIEEFETVGNAVKAFASENATVVVGAVIDPNMQDELRVTVVATGIGADRRPDISLVPNSRPEPMPVYVQQGNTMQKAAQQPMRDEAPAVTAKAQPESKANIDIFDIPAFLRKQAD</sequence>
<dbReference type="HAMAP" id="MF_00909">
    <property type="entry name" value="FtsZ"/>
    <property type="match status" value="1"/>
</dbReference>
<gene>
    <name evidence="4 10" type="primary">ftsZ</name>
    <name evidence="10" type="ORF">GCM10009098_17150</name>
</gene>
<comment type="function">
    <text evidence="4 6">Essential cell division protein that forms a contractile ring structure (Z ring) at the future cell division site. The regulation of the ring assembly controls the timing and the location of cell division. One of the functions of the FtsZ ring is to recruit other cell division proteins to the septum to produce a new cell wall between the dividing cells. Binds GTP and shows GTPase activity.</text>
</comment>
<dbReference type="SMART" id="SM00864">
    <property type="entry name" value="Tubulin"/>
    <property type="match status" value="1"/>
</dbReference>
<feature type="binding site" evidence="4">
    <location>
        <position position="143"/>
    </location>
    <ligand>
        <name>GTP</name>
        <dbReference type="ChEBI" id="CHEBI:37565"/>
    </ligand>
</feature>
<dbReference type="InterPro" id="IPR000158">
    <property type="entry name" value="Cell_div_FtsZ"/>
</dbReference>
<evidence type="ECO:0000256" key="1">
    <source>
        <dbReference type="ARBA" id="ARBA00009690"/>
    </source>
</evidence>
<comment type="subcellular location">
    <subcellularLocation>
        <location evidence="4">Cytoplasm</location>
    </subcellularLocation>
    <text evidence="4">Assembles at midcell at the inner surface of the cytoplasmic membrane.</text>
</comment>
<keyword evidence="4 6" id="KW-0717">Septation</keyword>
<dbReference type="PROSITE" id="PS01134">
    <property type="entry name" value="FTSZ_1"/>
    <property type="match status" value="1"/>
</dbReference>
<feature type="binding site" evidence="4">
    <location>
        <position position="139"/>
    </location>
    <ligand>
        <name>GTP</name>
        <dbReference type="ChEBI" id="CHEBI:37565"/>
    </ligand>
</feature>
<dbReference type="PROSITE" id="PS01135">
    <property type="entry name" value="FTSZ_2"/>
    <property type="match status" value="1"/>
</dbReference>
<protein>
    <recommendedName>
        <fullName evidence="4 5">Cell division protein FtsZ</fullName>
    </recommendedName>
</protein>
<dbReference type="InterPro" id="IPR003008">
    <property type="entry name" value="Tubulin_FtsZ_GTPase"/>
</dbReference>
<dbReference type="Gene3D" id="3.30.1330.20">
    <property type="entry name" value="Tubulin/FtsZ, C-terminal domain"/>
    <property type="match status" value="1"/>
</dbReference>